<evidence type="ECO:0000313" key="4">
    <source>
        <dbReference type="Proteomes" id="UP000191144"/>
    </source>
</evidence>
<dbReference type="GO" id="GO:0031124">
    <property type="term" value="P:mRNA 3'-end processing"/>
    <property type="evidence" value="ECO:0007669"/>
    <property type="project" value="InterPro"/>
</dbReference>
<dbReference type="OrthoDB" id="10069473at2759"/>
<dbReference type="InterPro" id="IPR006569">
    <property type="entry name" value="CID_dom"/>
</dbReference>
<accession>A0A1G4KG05</accession>
<dbReference type="SMART" id="SM00582">
    <property type="entry name" value="RPR"/>
    <property type="match status" value="1"/>
</dbReference>
<evidence type="ECO:0000313" key="3">
    <source>
        <dbReference type="EMBL" id="SCV03366.1"/>
    </source>
</evidence>
<sequence length="353" mass="39197">MAFSEERLVTKLNGLDETQDSIVGASRWLLSQHKEIKQIAACWSKFVTKTTINTRRKLLAIYLANDVVQQAKHKRMAEVGAAFGDIMPGALSRVYPELSLEMRQKVRRVVDIWKQRQVFSDSVLKSVYSQLKDEPRPDSPAVAPEMQNLVVLFNQLTKSQAGVNSSKTRFDSSVEALDPSSAVYTENYKIIQKIGQAAKDALQISLDIRQKAIKELKVMLDFQNEQLQQDQNMISEVDAVLVAKDPLNSQPLSAEEAEMVPVYEASDGSDSDTDKSDVEGNDTRRRKSSTLSTEHKDDVKRLKSIAVEPKSDTGERADTFDAATYEPTPAEVAANSPMAVTSSIQDLLSKLAS</sequence>
<dbReference type="CDD" id="cd17003">
    <property type="entry name" value="CID_Rtt103"/>
    <property type="match status" value="1"/>
</dbReference>
<dbReference type="SUPFAM" id="SSF48464">
    <property type="entry name" value="ENTH/VHS domain"/>
    <property type="match status" value="1"/>
</dbReference>
<dbReference type="InterPro" id="IPR047883">
    <property type="entry name" value="Rtt103-like_CID"/>
</dbReference>
<dbReference type="Gene3D" id="1.25.40.90">
    <property type="match status" value="1"/>
</dbReference>
<dbReference type="Proteomes" id="UP000191144">
    <property type="component" value="Chromosome H"/>
</dbReference>
<organism evidence="3 4">
    <name type="scientific">Lachancea meyersii CBS 8951</name>
    <dbReference type="NCBI Taxonomy" id="1266667"/>
    <lineage>
        <taxon>Eukaryota</taxon>
        <taxon>Fungi</taxon>
        <taxon>Dikarya</taxon>
        <taxon>Ascomycota</taxon>
        <taxon>Saccharomycotina</taxon>
        <taxon>Saccharomycetes</taxon>
        <taxon>Saccharomycetales</taxon>
        <taxon>Saccharomycetaceae</taxon>
        <taxon>Lachancea</taxon>
    </lineage>
</organism>
<dbReference type="GO" id="GO:0099122">
    <property type="term" value="F:RNA polymerase II C-terminal domain binding"/>
    <property type="evidence" value="ECO:0007669"/>
    <property type="project" value="InterPro"/>
</dbReference>
<evidence type="ECO:0000259" key="2">
    <source>
        <dbReference type="PROSITE" id="PS51391"/>
    </source>
</evidence>
<dbReference type="PANTHER" id="PTHR12460:SF0">
    <property type="entry name" value="CID DOMAIN-CONTAINING PROTEIN-RELATED"/>
    <property type="match status" value="1"/>
</dbReference>
<feature type="region of interest" description="Disordered" evidence="1">
    <location>
        <begin position="263"/>
        <end position="338"/>
    </location>
</feature>
<feature type="compositionally biased region" description="Basic and acidic residues" evidence="1">
    <location>
        <begin position="309"/>
        <end position="319"/>
    </location>
</feature>
<name>A0A1G4KG05_9SACH</name>
<dbReference type="Pfam" id="PF04818">
    <property type="entry name" value="CID"/>
    <property type="match status" value="1"/>
</dbReference>
<keyword evidence="4" id="KW-1185">Reference proteome</keyword>
<dbReference type="InterPro" id="IPR008942">
    <property type="entry name" value="ENTH_VHS"/>
</dbReference>
<evidence type="ECO:0000256" key="1">
    <source>
        <dbReference type="SAM" id="MobiDB-lite"/>
    </source>
</evidence>
<dbReference type="PROSITE" id="PS51391">
    <property type="entry name" value="CID"/>
    <property type="match status" value="1"/>
</dbReference>
<proteinExistence type="predicted"/>
<dbReference type="PANTHER" id="PTHR12460">
    <property type="entry name" value="CYCLIN-DEPENDENT KINASE INHIBITOR-RELATED PROTEIN"/>
    <property type="match status" value="1"/>
</dbReference>
<protein>
    <submittedName>
        <fullName evidence="3">LAME_0H09846g1_1</fullName>
    </submittedName>
</protein>
<dbReference type="EMBL" id="LT598480">
    <property type="protein sequence ID" value="SCV03366.1"/>
    <property type="molecule type" value="Genomic_DNA"/>
</dbReference>
<gene>
    <name evidence="3" type="ORF">LAME_0H09846G</name>
</gene>
<feature type="domain" description="CID" evidence="2">
    <location>
        <begin position="1"/>
        <end position="135"/>
    </location>
</feature>
<dbReference type="AlphaFoldDB" id="A0A1G4KG05"/>
<feature type="compositionally biased region" description="Basic and acidic residues" evidence="1">
    <location>
        <begin position="272"/>
        <end position="283"/>
    </location>
</feature>
<reference evidence="4" key="1">
    <citation type="submission" date="2016-03" db="EMBL/GenBank/DDBJ databases">
        <authorList>
            <person name="Devillers Hugo."/>
        </authorList>
    </citation>
    <scope>NUCLEOTIDE SEQUENCE [LARGE SCALE GENOMIC DNA]</scope>
</reference>